<organism evidence="2 3">
    <name type="scientific">Sphingomonas oligophenolica</name>
    <dbReference type="NCBI Taxonomy" id="301154"/>
    <lineage>
        <taxon>Bacteria</taxon>
        <taxon>Pseudomonadati</taxon>
        <taxon>Pseudomonadota</taxon>
        <taxon>Alphaproteobacteria</taxon>
        <taxon>Sphingomonadales</taxon>
        <taxon>Sphingomonadaceae</taxon>
        <taxon>Sphingomonas</taxon>
    </lineage>
</organism>
<evidence type="ECO:0000313" key="3">
    <source>
        <dbReference type="Proteomes" id="UP001419910"/>
    </source>
</evidence>
<proteinExistence type="predicted"/>
<comment type="caution">
    <text evidence="2">The sequence shown here is derived from an EMBL/GenBank/DDBJ whole genome shotgun (WGS) entry which is preliminary data.</text>
</comment>
<dbReference type="Proteomes" id="UP001419910">
    <property type="component" value="Unassembled WGS sequence"/>
</dbReference>
<accession>A0ABU9Y0Y7</accession>
<reference evidence="2 3" key="1">
    <citation type="submission" date="2024-05" db="EMBL/GenBank/DDBJ databases">
        <authorList>
            <person name="Liu Q."/>
            <person name="Xin Y.-H."/>
        </authorList>
    </citation>
    <scope>NUCLEOTIDE SEQUENCE [LARGE SCALE GENOMIC DNA]</scope>
    <source>
        <strain evidence="2 3">CGMCC 1.10181</strain>
    </source>
</reference>
<name>A0ABU9Y0Y7_9SPHN</name>
<dbReference type="RefSeq" id="WP_343887224.1">
    <property type="nucleotide sequence ID" value="NZ_BAAAEH010000002.1"/>
</dbReference>
<dbReference type="EMBL" id="JBDIME010000004">
    <property type="protein sequence ID" value="MEN2789476.1"/>
    <property type="molecule type" value="Genomic_DNA"/>
</dbReference>
<keyword evidence="3" id="KW-1185">Reference proteome</keyword>
<gene>
    <name evidence="2" type="ORF">ABC974_07565</name>
</gene>
<feature type="region of interest" description="Disordered" evidence="1">
    <location>
        <begin position="81"/>
        <end position="114"/>
    </location>
</feature>
<sequence length="164" mass="18122">MIRSVWSWRKLDSSGLILVRGPDHGSMVACLRSARAHRGNSLNAPIAIELEVTDAPEAVGVVYLDNGDANTGRYGFTRHIAAPEPGPRRQAEPSAGDGNPAATPRFTDDAVLRERESRYIRREEEARSRAARTDDIALRHEFLQSARVYAELIGSIRRERSASS</sequence>
<evidence type="ECO:0000256" key="1">
    <source>
        <dbReference type="SAM" id="MobiDB-lite"/>
    </source>
</evidence>
<evidence type="ECO:0000313" key="2">
    <source>
        <dbReference type="EMBL" id="MEN2789476.1"/>
    </source>
</evidence>
<protein>
    <submittedName>
        <fullName evidence="2">Uncharacterized protein</fullName>
    </submittedName>
</protein>